<organism evidence="2 3">
    <name type="scientific">Gluconacetobacter asukensis</name>
    <dbReference type="NCBI Taxonomy" id="1017181"/>
    <lineage>
        <taxon>Bacteria</taxon>
        <taxon>Pseudomonadati</taxon>
        <taxon>Pseudomonadota</taxon>
        <taxon>Alphaproteobacteria</taxon>
        <taxon>Acetobacterales</taxon>
        <taxon>Acetobacteraceae</taxon>
        <taxon>Gluconacetobacter</taxon>
    </lineage>
</organism>
<evidence type="ECO:0000313" key="2">
    <source>
        <dbReference type="EMBL" id="MBB2170933.1"/>
    </source>
</evidence>
<feature type="signal peptide" evidence="1">
    <location>
        <begin position="1"/>
        <end position="27"/>
    </location>
</feature>
<dbReference type="AlphaFoldDB" id="A0A7W4IXZ6"/>
<protein>
    <recommendedName>
        <fullName evidence="4">UrcA family protein</fullName>
    </recommendedName>
</protein>
<reference evidence="2 3" key="1">
    <citation type="submission" date="2020-04" db="EMBL/GenBank/DDBJ databases">
        <title>Description of novel Gluconacetobacter.</title>
        <authorList>
            <person name="Sombolestani A."/>
        </authorList>
    </citation>
    <scope>NUCLEOTIDE SEQUENCE [LARGE SCALE GENOMIC DNA]</scope>
    <source>
        <strain evidence="2 3">LMG 27724</strain>
    </source>
</reference>
<name>A0A7W4IXZ6_9PROT</name>
<dbReference type="Proteomes" id="UP000577891">
    <property type="component" value="Unassembled WGS sequence"/>
</dbReference>
<accession>A0A7W4IXZ6</accession>
<evidence type="ECO:0008006" key="4">
    <source>
        <dbReference type="Google" id="ProtNLM"/>
    </source>
</evidence>
<sequence>MGAMISGRFLACAAALSLTGGVTVARAAEVTWSAPACGKEPAAPTVDSSSVARYNASVDAATAYEKAARAYNACVAGAAAHDENTISAQAKARIDQVHQASVAVQQRIAGHFARLTADLKAGAARFSRH</sequence>
<comment type="caution">
    <text evidence="2">The sequence shown here is derived from an EMBL/GenBank/DDBJ whole genome shotgun (WGS) entry which is preliminary data.</text>
</comment>
<dbReference type="EMBL" id="JABEQE010000001">
    <property type="protein sequence ID" value="MBB2170933.1"/>
    <property type="molecule type" value="Genomic_DNA"/>
</dbReference>
<keyword evidence="1" id="KW-0732">Signal</keyword>
<evidence type="ECO:0000313" key="3">
    <source>
        <dbReference type="Proteomes" id="UP000577891"/>
    </source>
</evidence>
<gene>
    <name evidence="2" type="ORF">HLH35_02165</name>
</gene>
<evidence type="ECO:0000256" key="1">
    <source>
        <dbReference type="SAM" id="SignalP"/>
    </source>
</evidence>
<feature type="chain" id="PRO_5031496338" description="UrcA family protein" evidence="1">
    <location>
        <begin position="28"/>
        <end position="129"/>
    </location>
</feature>
<keyword evidence="3" id="KW-1185">Reference proteome</keyword>
<proteinExistence type="predicted"/>